<sequence>MSYTLNQIKFELINLIKARNEINWEFAEFQIDFPPFINRGFNFSQFVKDENDNNIRLIALSDALKKNIYGFIYIFNQESLYNQIRFKAQKNDLWNSTIEVFFNKEVDDNFQMNIPLSKKDSYLPWWKNVEETKDLI</sequence>
<keyword evidence="2" id="KW-1185">Reference proteome</keyword>
<protein>
    <recommendedName>
        <fullName evidence="3">DUF695 domain-containing protein</fullName>
    </recommendedName>
</protein>
<dbReference type="EMBL" id="JAQGEF010000032">
    <property type="protein sequence ID" value="MDA3616527.1"/>
    <property type="molecule type" value="Genomic_DNA"/>
</dbReference>
<evidence type="ECO:0000313" key="2">
    <source>
        <dbReference type="Proteomes" id="UP001210231"/>
    </source>
</evidence>
<accession>A0ABT4UQ99</accession>
<reference evidence="1 2" key="1">
    <citation type="submission" date="2022-12" db="EMBL/GenBank/DDBJ databases">
        <title>Chitinophagaceae gen. sp. nov., a new member of the family Chitinophagaceae, isolated from soil in a chemical factory.</title>
        <authorList>
            <person name="Ke Z."/>
        </authorList>
    </citation>
    <scope>NUCLEOTIDE SEQUENCE [LARGE SCALE GENOMIC DNA]</scope>
    <source>
        <strain evidence="1 2">LY-5</strain>
    </source>
</reference>
<evidence type="ECO:0008006" key="3">
    <source>
        <dbReference type="Google" id="ProtNLM"/>
    </source>
</evidence>
<dbReference type="RefSeq" id="WP_407032857.1">
    <property type="nucleotide sequence ID" value="NZ_JAQGEF010000032.1"/>
</dbReference>
<gene>
    <name evidence="1" type="ORF">O3P16_17075</name>
</gene>
<comment type="caution">
    <text evidence="1">The sequence shown here is derived from an EMBL/GenBank/DDBJ whole genome shotgun (WGS) entry which is preliminary data.</text>
</comment>
<name>A0ABT4UQ99_9BACT</name>
<organism evidence="1 2">
    <name type="scientific">Polluticaenibacter yanchengensis</name>
    <dbReference type="NCBI Taxonomy" id="3014562"/>
    <lineage>
        <taxon>Bacteria</taxon>
        <taxon>Pseudomonadati</taxon>
        <taxon>Bacteroidota</taxon>
        <taxon>Chitinophagia</taxon>
        <taxon>Chitinophagales</taxon>
        <taxon>Chitinophagaceae</taxon>
        <taxon>Polluticaenibacter</taxon>
    </lineage>
</organism>
<evidence type="ECO:0000313" key="1">
    <source>
        <dbReference type="EMBL" id="MDA3616527.1"/>
    </source>
</evidence>
<dbReference type="Proteomes" id="UP001210231">
    <property type="component" value="Unassembled WGS sequence"/>
</dbReference>
<proteinExistence type="predicted"/>